<accession>A0A5S5DP60</accession>
<reference evidence="2 3" key="1">
    <citation type="submission" date="2019-07" db="EMBL/GenBank/DDBJ databases">
        <title>Genomic Encyclopedia of Archaeal and Bacterial Type Strains, Phase II (KMG-II): from individual species to whole genera.</title>
        <authorList>
            <person name="Goeker M."/>
        </authorList>
    </citation>
    <scope>NUCLEOTIDE SEQUENCE [LARGE SCALE GENOMIC DNA]</scope>
    <source>
        <strain evidence="2 3">DSM 18850</strain>
    </source>
</reference>
<gene>
    <name evidence="2" type="ORF">BC792_10283</name>
</gene>
<sequence>MKQSTRVVAIFLLLCFRICPAAIAQQTGLTVDFFGYVDNREYKSIYTEDKTILGTLLSPSLFFAIDSNHRIVGGIQYNQDFGKHRENKDRVLPIAYYNFRNKKFDFALGHMPRYERLKDVPRMVLSDTLFYDRPNIEGMYLGFQNKQLQQALFIDWLSKQSHHFRERFVVGLSGKYKIGRFFIADDALLYHNALSSNDSIEEHIQDNGVVIVRAGVDFSHRSFLDSLTFDAGIAVGFDRIRTRYDLRVARGFVSNLYLGFRRFFLMNTLYLGQAQHLPMGDSFYHRDKYNRLDLGWIPFRKGPLEGKFTASFHFAPDQISNQQAFTLRYKFRNKKTLLEELK</sequence>
<proteinExistence type="predicted"/>
<organism evidence="2 3">
    <name type="scientific">Sphingobacterium allocomposti</name>
    <dbReference type="NCBI Taxonomy" id="415956"/>
    <lineage>
        <taxon>Bacteria</taxon>
        <taxon>Pseudomonadati</taxon>
        <taxon>Bacteroidota</taxon>
        <taxon>Sphingobacteriia</taxon>
        <taxon>Sphingobacteriales</taxon>
        <taxon>Sphingobacteriaceae</taxon>
        <taxon>Sphingobacterium</taxon>
    </lineage>
</organism>
<evidence type="ECO:0000313" key="3">
    <source>
        <dbReference type="Proteomes" id="UP000325105"/>
    </source>
</evidence>
<feature type="chain" id="PRO_5024438828" evidence="1">
    <location>
        <begin position="25"/>
        <end position="342"/>
    </location>
</feature>
<dbReference type="EMBL" id="VNHX01000002">
    <property type="protein sequence ID" value="TYP97661.1"/>
    <property type="molecule type" value="Genomic_DNA"/>
</dbReference>
<name>A0A5S5DP60_9SPHI</name>
<evidence type="ECO:0000256" key="1">
    <source>
        <dbReference type="SAM" id="SignalP"/>
    </source>
</evidence>
<comment type="caution">
    <text evidence="2">The sequence shown here is derived from an EMBL/GenBank/DDBJ whole genome shotgun (WGS) entry which is preliminary data.</text>
</comment>
<dbReference type="OrthoDB" id="1016806at2"/>
<protein>
    <submittedName>
        <fullName evidence="2">Uncharacterized protein</fullName>
    </submittedName>
</protein>
<keyword evidence="3" id="KW-1185">Reference proteome</keyword>
<dbReference type="Proteomes" id="UP000325105">
    <property type="component" value="Unassembled WGS sequence"/>
</dbReference>
<dbReference type="AlphaFoldDB" id="A0A5S5DP60"/>
<keyword evidence="1" id="KW-0732">Signal</keyword>
<dbReference type="RefSeq" id="WP_148907321.1">
    <property type="nucleotide sequence ID" value="NZ_VNHX01000002.1"/>
</dbReference>
<evidence type="ECO:0000313" key="2">
    <source>
        <dbReference type="EMBL" id="TYP97661.1"/>
    </source>
</evidence>
<feature type="signal peptide" evidence="1">
    <location>
        <begin position="1"/>
        <end position="24"/>
    </location>
</feature>